<proteinExistence type="predicted"/>
<organism evidence="3 4">
    <name type="scientific">Hoylesella timonensis S9-PR14</name>
    <dbReference type="NCBI Taxonomy" id="1401062"/>
    <lineage>
        <taxon>Bacteria</taxon>
        <taxon>Pseudomonadati</taxon>
        <taxon>Bacteroidota</taxon>
        <taxon>Bacteroidia</taxon>
        <taxon>Bacteroidales</taxon>
        <taxon>Prevotellaceae</taxon>
        <taxon>Hoylesella</taxon>
    </lineage>
</organism>
<evidence type="ECO:0000259" key="2">
    <source>
        <dbReference type="Pfam" id="PF12849"/>
    </source>
</evidence>
<dbReference type="Gene3D" id="3.40.190.10">
    <property type="entry name" value="Periplasmic binding protein-like II"/>
    <property type="match status" value="2"/>
</dbReference>
<name>A0A098YSJ2_9BACT</name>
<dbReference type="AlphaFoldDB" id="A0A098YSJ2"/>
<dbReference type="InterPro" id="IPR024370">
    <property type="entry name" value="PBP_domain"/>
</dbReference>
<protein>
    <submittedName>
        <fullName evidence="3">Phosphate-binding protein</fullName>
    </submittedName>
</protein>
<evidence type="ECO:0000313" key="3">
    <source>
        <dbReference type="EMBL" id="KGI21608.1"/>
    </source>
</evidence>
<dbReference type="InterPro" id="IPR050811">
    <property type="entry name" value="Phosphate_ABC_transporter"/>
</dbReference>
<dbReference type="PANTHER" id="PTHR30570:SF1">
    <property type="entry name" value="PHOSPHATE-BINDING PROTEIN PSTS"/>
    <property type="match status" value="1"/>
</dbReference>
<dbReference type="PROSITE" id="PS51257">
    <property type="entry name" value="PROKAR_LIPOPROTEIN"/>
    <property type="match status" value="1"/>
</dbReference>
<gene>
    <name evidence="3" type="ORF">HMPREF9304_09765</name>
</gene>
<sequence>MKRNISYILVGLTLITCLLVSCKNKKPKDGRTDTYSSGAITFASDESFSPVIEEERELFEFTYPDAKLTPIYTNESEAINKLLKGEVWMVITSRDFKKEELESLKARKQFPRSVRFAYDGLALIQNISNTDSCISVDNIKDILNGKITHWNQIYPKSKIGEITIVFDNPNSSAVHFVEDSILGGKPILNKNVAAVKKTAEVIKYVEENKGAIGIIGSNWLNDKRDTTNLTFKKEIRPMAVSSVPIANVQNSWKPYQYYIFNGSYPLARTLYILLNDTHMGLPTGFSNFIISQDKGQKIILKTGLLPAYGNLTVRNVRVSNE</sequence>
<dbReference type="EMBL" id="JRPQ01000141">
    <property type="protein sequence ID" value="KGI21608.1"/>
    <property type="molecule type" value="Genomic_DNA"/>
</dbReference>
<keyword evidence="1" id="KW-0732">Signal</keyword>
<dbReference type="OrthoDB" id="1450880at2"/>
<dbReference type="Proteomes" id="UP000029723">
    <property type="component" value="Unassembled WGS sequence"/>
</dbReference>
<evidence type="ECO:0000256" key="1">
    <source>
        <dbReference type="ARBA" id="ARBA00022729"/>
    </source>
</evidence>
<feature type="domain" description="PBP" evidence="2">
    <location>
        <begin position="36"/>
        <end position="292"/>
    </location>
</feature>
<reference evidence="3 4" key="1">
    <citation type="submission" date="2014-07" db="EMBL/GenBank/DDBJ databases">
        <authorList>
            <person name="McCorrison J."/>
            <person name="Sanka R."/>
            <person name="Torralba M."/>
            <person name="Gillis M."/>
            <person name="Haft D.H."/>
            <person name="Methe B."/>
            <person name="Sutton G."/>
            <person name="Nelson K.E."/>
        </authorList>
    </citation>
    <scope>NUCLEOTIDE SEQUENCE [LARGE SCALE GENOMIC DNA]</scope>
    <source>
        <strain evidence="3 4">S9-PR14</strain>
    </source>
</reference>
<dbReference type="Pfam" id="PF12849">
    <property type="entry name" value="PBP_like_2"/>
    <property type="match status" value="1"/>
</dbReference>
<comment type="caution">
    <text evidence="3">The sequence shown here is derived from an EMBL/GenBank/DDBJ whole genome shotgun (WGS) entry which is preliminary data.</text>
</comment>
<dbReference type="RefSeq" id="WP_036928362.1">
    <property type="nucleotide sequence ID" value="NZ_JRPQ01000141.1"/>
</dbReference>
<dbReference type="PANTHER" id="PTHR30570">
    <property type="entry name" value="PERIPLASMIC PHOSPHATE BINDING COMPONENT OF PHOSPHATE ABC TRANSPORTER"/>
    <property type="match status" value="1"/>
</dbReference>
<evidence type="ECO:0000313" key="4">
    <source>
        <dbReference type="Proteomes" id="UP000029723"/>
    </source>
</evidence>
<dbReference type="SUPFAM" id="SSF53850">
    <property type="entry name" value="Periplasmic binding protein-like II"/>
    <property type="match status" value="1"/>
</dbReference>
<accession>A0A098YSJ2</accession>